<evidence type="ECO:0000313" key="1">
    <source>
        <dbReference type="EMBL" id="CAI8592224.1"/>
    </source>
</evidence>
<sequence length="157" mass="17737">MASLKDARVVVEEGAGSSTSSSSSLRYSQQDLCHSVFHGITIGHHCQSSHLLRYDSVLKFAQSFNLLQLGFHLRVSDSRLSASLSMHLNFWISKPRINPSPLIFDRVYTSTSSFGLQRYLSPFTFSISENHFFFDFFGSVFFFEFVAVTCDLLLVSD</sequence>
<proteinExistence type="predicted"/>
<accession>A0AAV0Z600</accession>
<evidence type="ECO:0000313" key="2">
    <source>
        <dbReference type="Proteomes" id="UP001157006"/>
    </source>
</evidence>
<keyword evidence="2" id="KW-1185">Reference proteome</keyword>
<dbReference type="EMBL" id="OX451735">
    <property type="protein sequence ID" value="CAI8592224.1"/>
    <property type="molecule type" value="Genomic_DNA"/>
</dbReference>
<protein>
    <submittedName>
        <fullName evidence="1">Uncharacterized protein</fullName>
    </submittedName>
</protein>
<organism evidence="1 2">
    <name type="scientific">Vicia faba</name>
    <name type="common">Broad bean</name>
    <name type="synonym">Faba vulgaris</name>
    <dbReference type="NCBI Taxonomy" id="3906"/>
    <lineage>
        <taxon>Eukaryota</taxon>
        <taxon>Viridiplantae</taxon>
        <taxon>Streptophyta</taxon>
        <taxon>Embryophyta</taxon>
        <taxon>Tracheophyta</taxon>
        <taxon>Spermatophyta</taxon>
        <taxon>Magnoliopsida</taxon>
        <taxon>eudicotyledons</taxon>
        <taxon>Gunneridae</taxon>
        <taxon>Pentapetalae</taxon>
        <taxon>rosids</taxon>
        <taxon>fabids</taxon>
        <taxon>Fabales</taxon>
        <taxon>Fabaceae</taxon>
        <taxon>Papilionoideae</taxon>
        <taxon>50 kb inversion clade</taxon>
        <taxon>NPAAA clade</taxon>
        <taxon>Hologalegina</taxon>
        <taxon>IRL clade</taxon>
        <taxon>Fabeae</taxon>
        <taxon>Vicia</taxon>
    </lineage>
</organism>
<name>A0AAV0Z600_VICFA</name>
<gene>
    <name evidence="1" type="ORF">VFH_I028800</name>
</gene>
<reference evidence="1 2" key="1">
    <citation type="submission" date="2023-01" db="EMBL/GenBank/DDBJ databases">
        <authorList>
            <person name="Kreplak J."/>
        </authorList>
    </citation>
    <scope>NUCLEOTIDE SEQUENCE [LARGE SCALE GENOMIC DNA]</scope>
</reference>
<dbReference type="Proteomes" id="UP001157006">
    <property type="component" value="Chromosome 1S"/>
</dbReference>
<dbReference type="AlphaFoldDB" id="A0AAV0Z600"/>